<evidence type="ECO:0000313" key="7">
    <source>
        <dbReference type="Proteomes" id="UP000027395"/>
    </source>
</evidence>
<dbReference type="Pfam" id="PF01555">
    <property type="entry name" value="N6_N4_Mtase"/>
    <property type="match status" value="1"/>
</dbReference>
<gene>
    <name evidence="6" type="ORF">A19Y_3657</name>
</gene>
<reference evidence="6 7" key="1">
    <citation type="journal article" date="2014" name="Appl. Environ. Microbiol.">
        <title>Elucidation of insertion elements encoded on plasmids and in vitro construction of shuttle vectors from the toxic cyanobacterium Planktothrix.</title>
        <authorList>
            <person name="Christiansen G."/>
            <person name="Goesmann A."/>
            <person name="Kurmayer R."/>
        </authorList>
    </citation>
    <scope>NUCLEOTIDE SEQUENCE [LARGE SCALE GENOMIC DNA]</scope>
    <source>
        <strain evidence="6 7">NIVA-CYA 126/8</strain>
    </source>
</reference>
<dbReference type="GO" id="GO:0032259">
    <property type="term" value="P:methylation"/>
    <property type="evidence" value="ECO:0007669"/>
    <property type="project" value="UniProtKB-KW"/>
</dbReference>
<dbReference type="EMBL" id="CM002803">
    <property type="protein sequence ID" value="KEI68409.1"/>
    <property type="molecule type" value="Genomic_DNA"/>
</dbReference>
<dbReference type="Proteomes" id="UP000027395">
    <property type="component" value="Chromosome"/>
</dbReference>
<dbReference type="RefSeq" id="WP_227398011.1">
    <property type="nucleotide sequence ID" value="NZ_CM002803.1"/>
</dbReference>
<dbReference type="GO" id="GO:0008170">
    <property type="term" value="F:N-methyltransferase activity"/>
    <property type="evidence" value="ECO:0007669"/>
    <property type="project" value="InterPro"/>
</dbReference>
<evidence type="ECO:0000256" key="2">
    <source>
        <dbReference type="ARBA" id="ARBA00022603"/>
    </source>
</evidence>
<dbReference type="InterPro" id="IPR029063">
    <property type="entry name" value="SAM-dependent_MTases_sf"/>
</dbReference>
<keyword evidence="7" id="KW-1185">Reference proteome</keyword>
<dbReference type="NCBIfam" id="NF008572">
    <property type="entry name" value="PRK11524.1"/>
    <property type="match status" value="1"/>
</dbReference>
<name>A0A073CJE6_PLAA1</name>
<dbReference type="InterPro" id="IPR001091">
    <property type="entry name" value="RM_Methyltransferase"/>
</dbReference>
<dbReference type="PRINTS" id="PR00508">
    <property type="entry name" value="S21N4MTFRASE"/>
</dbReference>
<dbReference type="InterPro" id="IPR002941">
    <property type="entry name" value="DNA_methylase_N4/N6"/>
</dbReference>
<dbReference type="AlphaFoldDB" id="A0A073CJE6"/>
<protein>
    <recommendedName>
        <fullName evidence="4">Methyltransferase</fullName>
        <ecNumber evidence="4">2.1.1.-</ecNumber>
    </recommendedName>
</protein>
<keyword evidence="3 6" id="KW-0808">Transferase</keyword>
<organism evidence="6 7">
    <name type="scientific">Planktothrix agardhii (strain NIVA-CYA 126/8)</name>
    <dbReference type="NCBI Taxonomy" id="388467"/>
    <lineage>
        <taxon>Bacteria</taxon>
        <taxon>Bacillati</taxon>
        <taxon>Cyanobacteriota</taxon>
        <taxon>Cyanophyceae</taxon>
        <taxon>Oscillatoriophycideae</taxon>
        <taxon>Oscillatoriales</taxon>
        <taxon>Microcoleaceae</taxon>
        <taxon>Planktothrix</taxon>
    </lineage>
</organism>
<dbReference type="SUPFAM" id="SSF53335">
    <property type="entry name" value="S-adenosyl-L-methionine-dependent methyltransferases"/>
    <property type="match status" value="1"/>
</dbReference>
<dbReference type="STRING" id="388467.A19Y_3657"/>
<evidence type="ECO:0000256" key="3">
    <source>
        <dbReference type="ARBA" id="ARBA00022679"/>
    </source>
</evidence>
<sequence length="297" mass="34478">MVMFERYEDQGHIIFHGDSLPILSSEITSESVDLIFIDPPYNIGKQFSNFHDKWESDDEYAVWAYKLLDECIRILKPNGTLYVMASTQAMPYFDLYLRNKIVILSRIIWHYDSSGVQAKKYFGSMYEPLLYCVKNKSNYVFNSNNIKVEAKTGAQRKLIDYRKSVPSPYNSEKIPGNVWYFPRVRYLMEEYQNHPSQKPEALLERIILASSQEGGIVLDPFGGTFTSGAVAKRLGRNSISIESQEEYVKIGLRRVLGWQEYKGEKLLPPQKKQTRRNKNTQNFDFIQQELFNADSTA</sequence>
<dbReference type="Gene3D" id="3.40.50.150">
    <property type="entry name" value="Vaccinia Virus protein VP39"/>
    <property type="match status" value="1"/>
</dbReference>
<dbReference type="PATRIC" id="fig|388467.6.peg.3606"/>
<evidence type="ECO:0000313" key="6">
    <source>
        <dbReference type="EMBL" id="KEI68409.1"/>
    </source>
</evidence>
<dbReference type="HOGENOM" id="CLU_024927_5_2_3"/>
<comment type="similarity">
    <text evidence="1 4">Belongs to the N(4)/N(6)-methyltransferase family.</text>
</comment>
<dbReference type="eggNOG" id="COG2189">
    <property type="taxonomic scope" value="Bacteria"/>
</dbReference>
<dbReference type="PROSITE" id="PS00092">
    <property type="entry name" value="N6_MTASE"/>
    <property type="match status" value="1"/>
</dbReference>
<accession>A0A073CJE6</accession>
<feature type="domain" description="DNA methylase N-4/N-6" evidence="5">
    <location>
        <begin position="32"/>
        <end position="250"/>
    </location>
</feature>
<evidence type="ECO:0000256" key="1">
    <source>
        <dbReference type="ARBA" id="ARBA00006594"/>
    </source>
</evidence>
<dbReference type="GO" id="GO:0003677">
    <property type="term" value="F:DNA binding"/>
    <property type="evidence" value="ECO:0007669"/>
    <property type="project" value="InterPro"/>
</dbReference>
<keyword evidence="2 6" id="KW-0489">Methyltransferase</keyword>
<evidence type="ECO:0000256" key="4">
    <source>
        <dbReference type="RuleBase" id="RU362026"/>
    </source>
</evidence>
<evidence type="ECO:0000259" key="5">
    <source>
        <dbReference type="Pfam" id="PF01555"/>
    </source>
</evidence>
<proteinExistence type="inferred from homology"/>
<dbReference type="InterPro" id="IPR002052">
    <property type="entry name" value="DNA_methylase_N6_adenine_CS"/>
</dbReference>
<dbReference type="EC" id="2.1.1.-" evidence="4"/>